<proteinExistence type="predicted"/>
<accession>A0ABD2PIT4</accession>
<comment type="caution">
    <text evidence="1">The sequence shown here is derived from an EMBL/GenBank/DDBJ whole genome shotgun (WGS) entry which is preliminary data.</text>
</comment>
<feature type="non-terminal residue" evidence="1">
    <location>
        <position position="55"/>
    </location>
</feature>
<organism evidence="1 2">
    <name type="scientific">Cichlidogyrus casuarinus</name>
    <dbReference type="NCBI Taxonomy" id="1844966"/>
    <lineage>
        <taxon>Eukaryota</taxon>
        <taxon>Metazoa</taxon>
        <taxon>Spiralia</taxon>
        <taxon>Lophotrochozoa</taxon>
        <taxon>Platyhelminthes</taxon>
        <taxon>Monogenea</taxon>
        <taxon>Monopisthocotylea</taxon>
        <taxon>Dactylogyridea</taxon>
        <taxon>Ancyrocephalidae</taxon>
        <taxon>Cichlidogyrus</taxon>
    </lineage>
</organism>
<keyword evidence="2" id="KW-1185">Reference proteome</keyword>
<sequence length="55" mass="5977">MLLRGDFGEWREFGGTIGRLVRAGGSAVELSPATRESRNQKVVTCSLTQAMCFDA</sequence>
<reference evidence="1 2" key="1">
    <citation type="submission" date="2024-11" db="EMBL/GenBank/DDBJ databases">
        <title>Adaptive evolution of stress response genes in parasites aligns with host niche diversity.</title>
        <authorList>
            <person name="Hahn C."/>
            <person name="Resl P."/>
        </authorList>
    </citation>
    <scope>NUCLEOTIDE SEQUENCE [LARGE SCALE GENOMIC DNA]</scope>
    <source>
        <strain evidence="1">EGGRZ-B1_66</strain>
        <tissue evidence="1">Body</tissue>
    </source>
</reference>
<name>A0ABD2PIT4_9PLAT</name>
<dbReference type="AlphaFoldDB" id="A0ABD2PIT4"/>
<dbReference type="EMBL" id="JBJKFK010008606">
    <property type="protein sequence ID" value="KAL3307029.1"/>
    <property type="molecule type" value="Genomic_DNA"/>
</dbReference>
<evidence type="ECO:0000313" key="2">
    <source>
        <dbReference type="Proteomes" id="UP001626550"/>
    </source>
</evidence>
<dbReference type="Proteomes" id="UP001626550">
    <property type="component" value="Unassembled WGS sequence"/>
</dbReference>
<evidence type="ECO:0000313" key="1">
    <source>
        <dbReference type="EMBL" id="KAL3307029.1"/>
    </source>
</evidence>
<gene>
    <name evidence="1" type="ORF">Ciccas_014471</name>
</gene>
<protein>
    <submittedName>
        <fullName evidence="1">Uncharacterized protein</fullName>
    </submittedName>
</protein>